<keyword evidence="6" id="KW-1185">Reference proteome</keyword>
<feature type="domain" description="HTH araC/xylS-type" evidence="4">
    <location>
        <begin position="239"/>
        <end position="336"/>
    </location>
</feature>
<organism evidence="5 6">
    <name type="scientific">Shewanella halifaxensis (strain HAW-EB4)</name>
    <dbReference type="NCBI Taxonomy" id="458817"/>
    <lineage>
        <taxon>Bacteria</taxon>
        <taxon>Pseudomonadati</taxon>
        <taxon>Pseudomonadota</taxon>
        <taxon>Gammaproteobacteria</taxon>
        <taxon>Alteromonadales</taxon>
        <taxon>Shewanellaceae</taxon>
        <taxon>Shewanella</taxon>
    </lineage>
</organism>
<keyword evidence="1" id="KW-0805">Transcription regulation</keyword>
<dbReference type="SUPFAM" id="SSF46689">
    <property type="entry name" value="Homeodomain-like"/>
    <property type="match status" value="1"/>
</dbReference>
<gene>
    <name evidence="5" type="ordered locus">Shal_2609</name>
</gene>
<dbReference type="AlphaFoldDB" id="B0TKW3"/>
<dbReference type="GO" id="GO:0005829">
    <property type="term" value="C:cytosol"/>
    <property type="evidence" value="ECO:0007669"/>
    <property type="project" value="TreeGrafter"/>
</dbReference>
<dbReference type="Proteomes" id="UP000001317">
    <property type="component" value="Chromosome"/>
</dbReference>
<evidence type="ECO:0000256" key="3">
    <source>
        <dbReference type="ARBA" id="ARBA00023163"/>
    </source>
</evidence>
<evidence type="ECO:0000313" key="5">
    <source>
        <dbReference type="EMBL" id="ABZ77165.1"/>
    </source>
</evidence>
<dbReference type="Pfam" id="PF12625">
    <property type="entry name" value="Arabinose_bd"/>
    <property type="match status" value="1"/>
</dbReference>
<dbReference type="InterPro" id="IPR009057">
    <property type="entry name" value="Homeodomain-like_sf"/>
</dbReference>
<evidence type="ECO:0000256" key="1">
    <source>
        <dbReference type="ARBA" id="ARBA00023015"/>
    </source>
</evidence>
<keyword evidence="3" id="KW-0804">Transcription</keyword>
<protein>
    <submittedName>
        <fullName evidence="5">Transcriptional regulator, AraC family</fullName>
    </submittedName>
</protein>
<dbReference type="SMART" id="SM00342">
    <property type="entry name" value="HTH_ARAC"/>
    <property type="match status" value="1"/>
</dbReference>
<dbReference type="PANTHER" id="PTHR47894">
    <property type="entry name" value="HTH-TYPE TRANSCRIPTIONAL REGULATOR GADX"/>
    <property type="match status" value="1"/>
</dbReference>
<dbReference type="RefSeq" id="WP_012277693.1">
    <property type="nucleotide sequence ID" value="NC_010334.1"/>
</dbReference>
<dbReference type="STRING" id="458817.Shal_2609"/>
<name>B0TKW3_SHEHH</name>
<dbReference type="GO" id="GO:0000976">
    <property type="term" value="F:transcription cis-regulatory region binding"/>
    <property type="evidence" value="ECO:0007669"/>
    <property type="project" value="TreeGrafter"/>
</dbReference>
<dbReference type="InterPro" id="IPR018060">
    <property type="entry name" value="HTH_AraC"/>
</dbReference>
<dbReference type="Gene3D" id="1.10.10.60">
    <property type="entry name" value="Homeodomain-like"/>
    <property type="match status" value="1"/>
</dbReference>
<dbReference type="eggNOG" id="COG2207">
    <property type="taxonomic scope" value="Bacteria"/>
</dbReference>
<dbReference type="OrthoDB" id="6816069at2"/>
<reference evidence="5" key="1">
    <citation type="submission" date="2008-01" db="EMBL/GenBank/DDBJ databases">
        <title>Complete sequence of Shewanella halifaxensis HAW-EB4.</title>
        <authorList>
            <consortium name="US DOE Joint Genome Institute"/>
            <person name="Copeland A."/>
            <person name="Lucas S."/>
            <person name="Lapidus A."/>
            <person name="Glavina del Rio T."/>
            <person name="Dalin E."/>
            <person name="Tice H."/>
            <person name="Bruce D."/>
            <person name="Goodwin L."/>
            <person name="Pitluck S."/>
            <person name="Sims D."/>
            <person name="Brettin T."/>
            <person name="Detter J.C."/>
            <person name="Han C."/>
            <person name="Kuske C.R."/>
            <person name="Schmutz J."/>
            <person name="Larimer F."/>
            <person name="Land M."/>
            <person name="Hauser L."/>
            <person name="Kyrpides N."/>
            <person name="Kim E."/>
            <person name="Zhao J.-S."/>
            <person name="Richardson P."/>
        </authorList>
    </citation>
    <scope>NUCLEOTIDE SEQUENCE [LARGE SCALE GENOMIC DNA]</scope>
    <source>
        <strain evidence="5">HAW-EB4</strain>
    </source>
</reference>
<keyword evidence="2" id="KW-0238">DNA-binding</keyword>
<dbReference type="EMBL" id="CP000931">
    <property type="protein sequence ID" value="ABZ77165.1"/>
    <property type="molecule type" value="Genomic_DNA"/>
</dbReference>
<dbReference type="KEGG" id="shl:Shal_2609"/>
<accession>B0TKW3</accession>
<dbReference type="GO" id="GO:0003700">
    <property type="term" value="F:DNA-binding transcription factor activity"/>
    <property type="evidence" value="ECO:0007669"/>
    <property type="project" value="InterPro"/>
</dbReference>
<evidence type="ECO:0000259" key="4">
    <source>
        <dbReference type="PROSITE" id="PS01124"/>
    </source>
</evidence>
<dbReference type="HOGENOM" id="CLU_047522_3_4_6"/>
<proteinExistence type="predicted"/>
<evidence type="ECO:0000256" key="2">
    <source>
        <dbReference type="ARBA" id="ARBA00023125"/>
    </source>
</evidence>
<dbReference type="PROSITE" id="PS01124">
    <property type="entry name" value="HTH_ARAC_FAMILY_2"/>
    <property type="match status" value="1"/>
</dbReference>
<dbReference type="PANTHER" id="PTHR47894:SF1">
    <property type="entry name" value="HTH-TYPE TRANSCRIPTIONAL REGULATOR VQSM"/>
    <property type="match status" value="1"/>
</dbReference>
<dbReference type="Pfam" id="PF12833">
    <property type="entry name" value="HTH_18"/>
    <property type="match status" value="1"/>
</dbReference>
<dbReference type="InterPro" id="IPR032687">
    <property type="entry name" value="AraC-type_N"/>
</dbReference>
<evidence type="ECO:0000313" key="6">
    <source>
        <dbReference type="Proteomes" id="UP000001317"/>
    </source>
</evidence>
<sequence>MHQACSYKPHIRVGDQSYPAYELKNLFRYLKLHFASEVVERLYTDIGIGEAELALSQFVYVWQVEYAMNYLRELSPDPETAVKVASSYRVATLDVLLPHLTQFKTLGQCLQFAISNPDLVGSFSDTLLRNHDGHLHVRWLNTNKVDTEHYSFQFQHSLCSLLAVAKELTGEAVQVSHISFAEPARAVDLLSVQSGADIRFNSEFFEWSIDHRYLSLPVTYSFEQDVAGCSIVSSHSYISEILTILRQQAPELACMESMAELQNISARTLRRKLANANTSYQKLVDQVRCQKAIDLILTSNYSIDEISELMGFSDVSHFRQSFKHWIGYPPGHFHLLNRPLTESLASK</sequence>